<feature type="transmembrane region" description="Helical" evidence="1">
    <location>
        <begin position="23"/>
        <end position="42"/>
    </location>
</feature>
<protein>
    <submittedName>
        <fullName evidence="2">Uncharacterized protein</fullName>
    </submittedName>
</protein>
<gene>
    <name evidence="2" type="ORF">NUH88_09485</name>
</gene>
<evidence type="ECO:0000256" key="1">
    <source>
        <dbReference type="SAM" id="Phobius"/>
    </source>
</evidence>
<evidence type="ECO:0000313" key="3">
    <source>
        <dbReference type="Proteomes" id="UP001060336"/>
    </source>
</evidence>
<dbReference type="KEGG" id="naci:NUH88_09485"/>
<evidence type="ECO:0000313" key="2">
    <source>
        <dbReference type="EMBL" id="UUX51919.1"/>
    </source>
</evidence>
<organism evidence="2 3">
    <name type="scientific">Nisaea acidiphila</name>
    <dbReference type="NCBI Taxonomy" id="1862145"/>
    <lineage>
        <taxon>Bacteria</taxon>
        <taxon>Pseudomonadati</taxon>
        <taxon>Pseudomonadota</taxon>
        <taxon>Alphaproteobacteria</taxon>
        <taxon>Rhodospirillales</taxon>
        <taxon>Thalassobaculaceae</taxon>
        <taxon>Nisaea</taxon>
    </lineage>
</organism>
<dbReference type="EMBL" id="CP102480">
    <property type="protein sequence ID" value="UUX51919.1"/>
    <property type="molecule type" value="Genomic_DNA"/>
</dbReference>
<dbReference type="RefSeq" id="WP_257771675.1">
    <property type="nucleotide sequence ID" value="NZ_CP102480.1"/>
</dbReference>
<keyword evidence="3" id="KW-1185">Reference proteome</keyword>
<dbReference type="AlphaFoldDB" id="A0A9J7AX22"/>
<name>A0A9J7AX22_9PROT</name>
<feature type="transmembrane region" description="Helical" evidence="1">
    <location>
        <begin position="48"/>
        <end position="68"/>
    </location>
</feature>
<accession>A0A9J7AX22</accession>
<keyword evidence="1" id="KW-1133">Transmembrane helix</keyword>
<dbReference type="Proteomes" id="UP001060336">
    <property type="component" value="Chromosome"/>
</dbReference>
<keyword evidence="1" id="KW-0472">Membrane</keyword>
<sequence>MSLFAQFKKPPLIHGHRIPGRRFTRWAALYFIGFVALPILAVTLALDLVGYFVAVKLFGASCYGLLCFF</sequence>
<reference evidence="2" key="1">
    <citation type="submission" date="2022-08" db="EMBL/GenBank/DDBJ databases">
        <title>Nisaea acidiphila sp. nov., isolated from a marine algal debris and emended description of the genus Nisaea Urios et al. 2008.</title>
        <authorList>
            <person name="Kwon K."/>
        </authorList>
    </citation>
    <scope>NUCLEOTIDE SEQUENCE</scope>
    <source>
        <strain evidence="2">MEBiC11861</strain>
    </source>
</reference>
<keyword evidence="1" id="KW-0812">Transmembrane</keyword>
<proteinExistence type="predicted"/>